<evidence type="ECO:0000256" key="1">
    <source>
        <dbReference type="SAM" id="Coils"/>
    </source>
</evidence>
<proteinExistence type="predicted"/>
<keyword evidence="1" id="KW-0175">Coiled coil</keyword>
<dbReference type="KEGG" id="pdu:PDUR_08370"/>
<keyword evidence="3" id="KW-1185">Reference proteome</keyword>
<name>A0A089ISF8_PAEDU</name>
<feature type="coiled-coil region" evidence="1">
    <location>
        <begin position="60"/>
        <end position="87"/>
    </location>
</feature>
<evidence type="ECO:0000313" key="3">
    <source>
        <dbReference type="Proteomes" id="UP000029409"/>
    </source>
</evidence>
<sequence>MYCTDFPVASSVSLQLPDLTGSYPKNEASPAVERKQDAPCHILATQYNSYYYHTGGCYVQKIQQRQLLEKEQQVNALEQKIAKKKKKNIIKK</sequence>
<dbReference type="AlphaFoldDB" id="A0A089ISF8"/>
<gene>
    <name evidence="2" type="ORF">PDUR_08370</name>
</gene>
<organism evidence="2 3">
    <name type="scientific">Paenibacillus durus</name>
    <name type="common">Paenibacillus azotofixans</name>
    <dbReference type="NCBI Taxonomy" id="44251"/>
    <lineage>
        <taxon>Bacteria</taxon>
        <taxon>Bacillati</taxon>
        <taxon>Bacillota</taxon>
        <taxon>Bacilli</taxon>
        <taxon>Bacillales</taxon>
        <taxon>Paenibacillaceae</taxon>
        <taxon>Paenibacillus</taxon>
    </lineage>
</organism>
<dbReference type="EMBL" id="CP009288">
    <property type="protein sequence ID" value="AIQ11949.1"/>
    <property type="molecule type" value="Genomic_DNA"/>
</dbReference>
<evidence type="ECO:0000313" key="2">
    <source>
        <dbReference type="EMBL" id="AIQ11949.1"/>
    </source>
</evidence>
<accession>A0A089ISF8</accession>
<dbReference type="Proteomes" id="UP000029409">
    <property type="component" value="Chromosome"/>
</dbReference>
<protein>
    <submittedName>
        <fullName evidence="2">Uncharacterized protein</fullName>
    </submittedName>
</protein>
<reference evidence="2 3" key="1">
    <citation type="submission" date="2014-08" db="EMBL/GenBank/DDBJ databases">
        <title>Comparative genomics of the Paenibacillus odorifer group.</title>
        <authorList>
            <person name="den Bakker H.C."/>
            <person name="Tsai Y.-C."/>
            <person name="Martin N."/>
            <person name="Korlach J."/>
            <person name="Wiedmann M."/>
        </authorList>
    </citation>
    <scope>NUCLEOTIDE SEQUENCE [LARGE SCALE GENOMIC DNA]</scope>
    <source>
        <strain evidence="2 3">DSM 1735</strain>
    </source>
</reference>